<dbReference type="InterPro" id="IPR001610">
    <property type="entry name" value="PAC"/>
</dbReference>
<organism evidence="4 5">
    <name type="scientific">Azospira inquinata</name>
    <dbReference type="NCBI Taxonomy" id="2785627"/>
    <lineage>
        <taxon>Bacteria</taxon>
        <taxon>Pseudomonadati</taxon>
        <taxon>Pseudomonadota</taxon>
        <taxon>Betaproteobacteria</taxon>
        <taxon>Rhodocyclales</taxon>
        <taxon>Rhodocyclaceae</taxon>
        <taxon>Azospira</taxon>
    </lineage>
</organism>
<dbReference type="InterPro" id="IPR052163">
    <property type="entry name" value="DGC-Regulatory_Protein"/>
</dbReference>
<evidence type="ECO:0000313" key="5">
    <source>
        <dbReference type="Proteomes" id="UP000683428"/>
    </source>
</evidence>
<dbReference type="GO" id="GO:0003824">
    <property type="term" value="F:catalytic activity"/>
    <property type="evidence" value="ECO:0007669"/>
    <property type="project" value="UniProtKB-ARBA"/>
</dbReference>
<name>A0A975XUU1_9RHOO</name>
<dbReference type="Pfam" id="PF00990">
    <property type="entry name" value="GGDEF"/>
    <property type="match status" value="1"/>
</dbReference>
<dbReference type="SMART" id="SM00267">
    <property type="entry name" value="GGDEF"/>
    <property type="match status" value="1"/>
</dbReference>
<dbReference type="PANTHER" id="PTHR46663:SF4">
    <property type="entry name" value="DIGUANYLATE CYCLASE DGCT-RELATED"/>
    <property type="match status" value="1"/>
</dbReference>
<dbReference type="PROSITE" id="PS50112">
    <property type="entry name" value="PAS"/>
    <property type="match status" value="1"/>
</dbReference>
<dbReference type="InterPro" id="IPR000160">
    <property type="entry name" value="GGDEF_dom"/>
</dbReference>
<dbReference type="CDD" id="cd00130">
    <property type="entry name" value="PAS"/>
    <property type="match status" value="1"/>
</dbReference>
<dbReference type="CDD" id="cd01949">
    <property type="entry name" value="GGDEF"/>
    <property type="match status" value="1"/>
</dbReference>
<evidence type="ECO:0000259" key="3">
    <source>
        <dbReference type="PROSITE" id="PS50887"/>
    </source>
</evidence>
<dbReference type="InterPro" id="IPR013655">
    <property type="entry name" value="PAS_fold_3"/>
</dbReference>
<dbReference type="KEGG" id="aiq:Azoinq_00605"/>
<evidence type="ECO:0000259" key="2">
    <source>
        <dbReference type="PROSITE" id="PS50113"/>
    </source>
</evidence>
<dbReference type="InterPro" id="IPR000014">
    <property type="entry name" value="PAS"/>
</dbReference>
<dbReference type="InterPro" id="IPR000700">
    <property type="entry name" value="PAS-assoc_C"/>
</dbReference>
<dbReference type="NCBIfam" id="TIGR00254">
    <property type="entry name" value="GGDEF"/>
    <property type="match status" value="1"/>
</dbReference>
<protein>
    <submittedName>
        <fullName evidence="4">Diguanylate cyclase</fullName>
    </submittedName>
</protein>
<keyword evidence="5" id="KW-1185">Reference proteome</keyword>
<gene>
    <name evidence="4" type="ORF">Azoinq_00605</name>
</gene>
<accession>A0A975XUU1</accession>
<dbReference type="SMART" id="SM00091">
    <property type="entry name" value="PAS"/>
    <property type="match status" value="2"/>
</dbReference>
<feature type="domain" description="GGDEF" evidence="3">
    <location>
        <begin position="308"/>
        <end position="440"/>
    </location>
</feature>
<dbReference type="RefSeq" id="WP_216127937.1">
    <property type="nucleotide sequence ID" value="NZ_CP064782.1"/>
</dbReference>
<dbReference type="FunFam" id="3.30.70.270:FF:000001">
    <property type="entry name" value="Diguanylate cyclase domain protein"/>
    <property type="match status" value="1"/>
</dbReference>
<dbReference type="EMBL" id="CP064782">
    <property type="protein sequence ID" value="QWT49156.1"/>
    <property type="molecule type" value="Genomic_DNA"/>
</dbReference>
<dbReference type="SMART" id="SM00086">
    <property type="entry name" value="PAC"/>
    <property type="match status" value="1"/>
</dbReference>
<dbReference type="Pfam" id="PF08447">
    <property type="entry name" value="PAS_3"/>
    <property type="match status" value="1"/>
</dbReference>
<sequence length="440" mass="49896">MSPTAHPPAPAFVPHISPDRTRELLDGLLEYMLNGVAFCQMIYRDGQPYDYRYLYTNPAFHRQTGQGEVAGKLASQVRPGIRESDQELLTIYGRVARNGEPEAFEMYIPSFGEWLSISVYCPLPDHFVTLFDVITQRKRGEFALEERATQLRFVLEGSELGFWDWNLSTGRVERNARWAQMLGYTYEEIQTTAQQWSDFIHPDDRDRAWASIHAVVEGRAAAHKEEYRMRCKDGSYRWILDQAKVMARDDQGKALRMCGTHTDITERKLLEEELTRQAHIDYLTGVCNRGHFMARAEQELNRANRYATPLSLFMLDIDHFKRINDRYGHKVGDTVLKTLASICQATLRQVDILGRLGGEEFAVLLPDSPPEAAREAAERLREAIARAKVPLEEGLPVQFTVSIGVAAPTGPEDNIDVLLNSADKALYCAKNGGRNQVCLA</sequence>
<evidence type="ECO:0000313" key="4">
    <source>
        <dbReference type="EMBL" id="QWT49156.1"/>
    </source>
</evidence>
<proteinExistence type="predicted"/>
<reference evidence="4" key="1">
    <citation type="submission" date="2020-11" db="EMBL/GenBank/DDBJ databases">
        <title>Azospira inquinata sp. nov.</title>
        <authorList>
            <person name="Moe W.M."/>
            <person name="Mikes M.C."/>
        </authorList>
    </citation>
    <scope>NUCLEOTIDE SEQUENCE</scope>
    <source>
        <strain evidence="4">Azo-3</strain>
    </source>
</reference>
<feature type="domain" description="PAC" evidence="2">
    <location>
        <begin position="223"/>
        <end position="276"/>
    </location>
</feature>
<dbReference type="Proteomes" id="UP000683428">
    <property type="component" value="Chromosome"/>
</dbReference>
<evidence type="ECO:0000259" key="1">
    <source>
        <dbReference type="PROSITE" id="PS50112"/>
    </source>
</evidence>
<dbReference type="PROSITE" id="PS50887">
    <property type="entry name" value="GGDEF"/>
    <property type="match status" value="1"/>
</dbReference>
<feature type="domain" description="PAS" evidence="1">
    <location>
        <begin position="147"/>
        <end position="219"/>
    </location>
</feature>
<dbReference type="PROSITE" id="PS50113">
    <property type="entry name" value="PAC"/>
    <property type="match status" value="1"/>
</dbReference>
<dbReference type="NCBIfam" id="TIGR00229">
    <property type="entry name" value="sensory_box"/>
    <property type="match status" value="1"/>
</dbReference>
<dbReference type="AlphaFoldDB" id="A0A975XUU1"/>
<dbReference type="PANTHER" id="PTHR46663">
    <property type="entry name" value="DIGUANYLATE CYCLASE DGCT-RELATED"/>
    <property type="match status" value="1"/>
</dbReference>